<dbReference type="Proteomes" id="UP001500748">
    <property type="component" value="Unassembled WGS sequence"/>
</dbReference>
<keyword evidence="2" id="KW-1185">Reference proteome</keyword>
<comment type="caution">
    <text evidence="1">The sequence shown here is derived from an EMBL/GenBank/DDBJ whole genome shotgun (WGS) entry which is preliminary data.</text>
</comment>
<evidence type="ECO:0000313" key="2">
    <source>
        <dbReference type="Proteomes" id="UP001500748"/>
    </source>
</evidence>
<evidence type="ECO:0008006" key="3">
    <source>
        <dbReference type="Google" id="ProtNLM"/>
    </source>
</evidence>
<dbReference type="Pfam" id="PF15428">
    <property type="entry name" value="Imm26"/>
    <property type="match status" value="1"/>
</dbReference>
<protein>
    <recommendedName>
        <fullName evidence="3">Immunity protein 26 of polymorphic toxin system</fullName>
    </recommendedName>
</protein>
<proteinExistence type="predicted"/>
<name>A0ABP7GE57_9FLAO</name>
<dbReference type="EMBL" id="BAABDU010000003">
    <property type="protein sequence ID" value="GAA3760803.1"/>
    <property type="molecule type" value="Genomic_DNA"/>
</dbReference>
<reference evidence="2" key="1">
    <citation type="journal article" date="2019" name="Int. J. Syst. Evol. Microbiol.">
        <title>The Global Catalogue of Microorganisms (GCM) 10K type strain sequencing project: providing services to taxonomists for standard genome sequencing and annotation.</title>
        <authorList>
            <consortium name="The Broad Institute Genomics Platform"/>
            <consortium name="The Broad Institute Genome Sequencing Center for Infectious Disease"/>
            <person name="Wu L."/>
            <person name="Ma J."/>
        </authorList>
    </citation>
    <scope>NUCLEOTIDE SEQUENCE [LARGE SCALE GENOMIC DNA]</scope>
    <source>
        <strain evidence="2">JCM 17337</strain>
    </source>
</reference>
<sequence>MKMEDKKTTVLYNEEKSSKWPRKGDLFYLKTTDGYYFGQVFSERMKIGPFKNALLVCFFKSKYNSLSCNIENISRELLTPPIITDNSCWKKGIFKTITNQNIDEELFNRLLLVNPLNNRIYNLDDHLYENHLKGMILAERSLNFYKAVISSIENVIN</sequence>
<dbReference type="InterPro" id="IPR029278">
    <property type="entry name" value="Imm26"/>
</dbReference>
<accession>A0ABP7GE57</accession>
<gene>
    <name evidence="1" type="ORF">GCM10022423_09910</name>
</gene>
<evidence type="ECO:0000313" key="1">
    <source>
        <dbReference type="EMBL" id="GAA3760803.1"/>
    </source>
</evidence>
<organism evidence="1 2">
    <name type="scientific">Flavobacterium ginsengiterrae</name>
    <dbReference type="NCBI Taxonomy" id="871695"/>
    <lineage>
        <taxon>Bacteria</taxon>
        <taxon>Pseudomonadati</taxon>
        <taxon>Bacteroidota</taxon>
        <taxon>Flavobacteriia</taxon>
        <taxon>Flavobacteriales</taxon>
        <taxon>Flavobacteriaceae</taxon>
        <taxon>Flavobacterium</taxon>
    </lineage>
</organism>